<dbReference type="SUPFAM" id="SSF55347">
    <property type="entry name" value="Glyceraldehyde-3-phosphate dehydrogenase-like, C-terminal domain"/>
    <property type="match status" value="1"/>
</dbReference>
<dbReference type="Pfam" id="PF22725">
    <property type="entry name" value="GFO_IDH_MocA_C3"/>
    <property type="match status" value="1"/>
</dbReference>
<dbReference type="OrthoDB" id="9792085at2"/>
<dbReference type="RefSeq" id="WP_130342969.1">
    <property type="nucleotide sequence ID" value="NZ_SGWQ01000002.1"/>
</dbReference>
<dbReference type="SUPFAM" id="SSF51735">
    <property type="entry name" value="NAD(P)-binding Rossmann-fold domains"/>
    <property type="match status" value="1"/>
</dbReference>
<keyword evidence="1" id="KW-0560">Oxidoreductase</keyword>
<dbReference type="Gene3D" id="3.40.50.720">
    <property type="entry name" value="NAD(P)-binding Rossmann-like Domain"/>
    <property type="match status" value="1"/>
</dbReference>
<dbReference type="EMBL" id="SGWQ01000002">
    <property type="protein sequence ID" value="RZS43072.1"/>
    <property type="molecule type" value="Genomic_DNA"/>
</dbReference>
<feature type="domain" description="GFO/IDH/MocA-like oxidoreductase" evidence="3">
    <location>
        <begin position="150"/>
        <end position="279"/>
    </location>
</feature>
<evidence type="ECO:0000256" key="1">
    <source>
        <dbReference type="ARBA" id="ARBA00023002"/>
    </source>
</evidence>
<proteinExistence type="predicted"/>
<protein>
    <submittedName>
        <fullName evidence="4">Putative dehydrogenase</fullName>
    </submittedName>
</protein>
<dbReference type="AlphaFoldDB" id="A0A4Q7L4E6"/>
<evidence type="ECO:0000259" key="3">
    <source>
        <dbReference type="Pfam" id="PF22725"/>
    </source>
</evidence>
<dbReference type="InterPro" id="IPR036291">
    <property type="entry name" value="NAD(P)-bd_dom_sf"/>
</dbReference>
<dbReference type="GO" id="GO:0016491">
    <property type="term" value="F:oxidoreductase activity"/>
    <property type="evidence" value="ECO:0007669"/>
    <property type="project" value="UniProtKB-KW"/>
</dbReference>
<dbReference type="Pfam" id="PF01408">
    <property type="entry name" value="GFO_IDH_MocA"/>
    <property type="match status" value="1"/>
</dbReference>
<comment type="caution">
    <text evidence="4">The sequence shown here is derived from an EMBL/GenBank/DDBJ whole genome shotgun (WGS) entry which is preliminary data.</text>
</comment>
<evidence type="ECO:0000313" key="4">
    <source>
        <dbReference type="EMBL" id="RZS43072.1"/>
    </source>
</evidence>
<keyword evidence="5" id="KW-1185">Reference proteome</keyword>
<gene>
    <name evidence="4" type="ORF">EV193_10248</name>
</gene>
<dbReference type="InterPro" id="IPR000683">
    <property type="entry name" value="Gfo/Idh/MocA-like_OxRdtase_N"/>
</dbReference>
<name>A0A4Q7L4E6_9PSEU</name>
<evidence type="ECO:0000259" key="2">
    <source>
        <dbReference type="Pfam" id="PF01408"/>
    </source>
</evidence>
<evidence type="ECO:0000313" key="5">
    <source>
        <dbReference type="Proteomes" id="UP000294257"/>
    </source>
</evidence>
<dbReference type="PANTHER" id="PTHR43818">
    <property type="entry name" value="BCDNA.GH03377"/>
    <property type="match status" value="1"/>
</dbReference>
<dbReference type="Gene3D" id="3.30.360.10">
    <property type="entry name" value="Dihydrodipicolinate Reductase, domain 2"/>
    <property type="match status" value="1"/>
</dbReference>
<accession>A0A4Q7L4E6</accession>
<dbReference type="PANTHER" id="PTHR43818:SF11">
    <property type="entry name" value="BCDNA.GH03377"/>
    <property type="match status" value="1"/>
</dbReference>
<dbReference type="InterPro" id="IPR050463">
    <property type="entry name" value="Gfo/Idh/MocA_oxidrdct_glycsds"/>
</dbReference>
<dbReference type="InterPro" id="IPR055170">
    <property type="entry name" value="GFO_IDH_MocA-like_dom"/>
</dbReference>
<reference evidence="4 5" key="1">
    <citation type="submission" date="2019-02" db="EMBL/GenBank/DDBJ databases">
        <title>Genomic Encyclopedia of Type Strains, Phase IV (KMG-IV): sequencing the most valuable type-strain genomes for metagenomic binning, comparative biology and taxonomic classification.</title>
        <authorList>
            <person name="Goeker M."/>
        </authorList>
    </citation>
    <scope>NUCLEOTIDE SEQUENCE [LARGE SCALE GENOMIC DNA]</scope>
    <source>
        <strain evidence="4 5">DSM 101727</strain>
    </source>
</reference>
<sequence>MTVTHGTLAAGGGQLGARTLRTAVVGAGFMGWVHAESARRAGGRVVGVTSGKPGKAADAVAAAAAAVGADRGYPDLESMLADAAIDVLHVCTPNSSHAEIAGKALAAGVHVVCEKPLATDVADAATLVTAAAGAGRVAAVPFVYRFHPMVREMRARLAAGQAGIVSTVIGGYLQDWLAGSADRDWRVDPALGGPSRAFADIGSHWCDLFEFVSGDRIARLSAQTVVVRDRGGSGESNEDLATVQFATASGVVGVLVVSQVAAGRKNRLHLEVSGTDASFGFDQEDPERLWVGAREGNRVLMRDPDTLSPGAARYTRLPAGHAQGYQDCFDAFVADTHSAIRGEDLVDGLPTFADGLRAVRITDAVLRSAASGGAWTEVPA</sequence>
<dbReference type="GO" id="GO:0000166">
    <property type="term" value="F:nucleotide binding"/>
    <property type="evidence" value="ECO:0007669"/>
    <property type="project" value="InterPro"/>
</dbReference>
<organism evidence="4 5">
    <name type="scientific">Herbihabitans rhizosphaerae</name>
    <dbReference type="NCBI Taxonomy" id="1872711"/>
    <lineage>
        <taxon>Bacteria</taxon>
        <taxon>Bacillati</taxon>
        <taxon>Actinomycetota</taxon>
        <taxon>Actinomycetes</taxon>
        <taxon>Pseudonocardiales</taxon>
        <taxon>Pseudonocardiaceae</taxon>
        <taxon>Herbihabitans</taxon>
    </lineage>
</organism>
<feature type="domain" description="Gfo/Idh/MocA-like oxidoreductase N-terminal" evidence="2">
    <location>
        <begin position="20"/>
        <end position="140"/>
    </location>
</feature>
<dbReference type="Proteomes" id="UP000294257">
    <property type="component" value="Unassembled WGS sequence"/>
</dbReference>